<protein>
    <recommendedName>
        <fullName evidence="4 11">FAD:protein FMN transferase</fullName>
        <ecNumber evidence="3 11">2.7.1.180</ecNumber>
    </recommendedName>
</protein>
<reference evidence="13" key="1">
    <citation type="submission" date="2016-10" db="EMBL/GenBank/DDBJ databases">
        <authorList>
            <person name="Varghese N."/>
            <person name="Submissions S."/>
        </authorList>
    </citation>
    <scope>NUCLEOTIDE SEQUENCE [LARGE SCALE GENOMIC DNA]</scope>
    <source>
        <strain evidence="13">AAP</strain>
    </source>
</reference>
<keyword evidence="9 11" id="KW-0460">Magnesium</keyword>
<keyword evidence="5 11" id="KW-0285">Flavoprotein</keyword>
<comment type="cofactor">
    <cofactor evidence="1 11">
        <name>Mg(2+)</name>
        <dbReference type="ChEBI" id="CHEBI:18420"/>
    </cofactor>
</comment>
<evidence type="ECO:0000256" key="10">
    <source>
        <dbReference type="ARBA" id="ARBA00048540"/>
    </source>
</evidence>
<evidence type="ECO:0000313" key="13">
    <source>
        <dbReference type="Proteomes" id="UP000199107"/>
    </source>
</evidence>
<evidence type="ECO:0000256" key="5">
    <source>
        <dbReference type="ARBA" id="ARBA00022630"/>
    </source>
</evidence>
<evidence type="ECO:0000256" key="4">
    <source>
        <dbReference type="ARBA" id="ARBA00016337"/>
    </source>
</evidence>
<dbReference type="Gene3D" id="3.10.520.10">
    <property type="entry name" value="ApbE-like domains"/>
    <property type="match status" value="1"/>
</dbReference>
<evidence type="ECO:0000256" key="9">
    <source>
        <dbReference type="ARBA" id="ARBA00022842"/>
    </source>
</evidence>
<keyword evidence="11" id="KW-1003">Cell membrane</keyword>
<keyword evidence="6 11" id="KW-0808">Transferase</keyword>
<keyword evidence="13" id="KW-1185">Reference proteome</keyword>
<dbReference type="Proteomes" id="UP000199107">
    <property type="component" value="Unassembled WGS sequence"/>
</dbReference>
<evidence type="ECO:0000256" key="7">
    <source>
        <dbReference type="ARBA" id="ARBA00022723"/>
    </source>
</evidence>
<dbReference type="GO" id="GO:0046872">
    <property type="term" value="F:metal ion binding"/>
    <property type="evidence" value="ECO:0007669"/>
    <property type="project" value="UniProtKB-UniRule"/>
</dbReference>
<comment type="subcellular location">
    <subcellularLocation>
        <location evidence="11">Cell inner membrane</location>
        <topology evidence="11">Lipid-anchor</topology>
        <orientation evidence="11">Periplasmic side</orientation>
    </subcellularLocation>
</comment>
<dbReference type="GO" id="GO:0016740">
    <property type="term" value="F:transferase activity"/>
    <property type="evidence" value="ECO:0007669"/>
    <property type="project" value="UniProtKB-UniRule"/>
</dbReference>
<dbReference type="EC" id="2.7.1.180" evidence="3 11"/>
<evidence type="ECO:0000256" key="8">
    <source>
        <dbReference type="ARBA" id="ARBA00022827"/>
    </source>
</evidence>
<evidence type="ECO:0000256" key="6">
    <source>
        <dbReference type="ARBA" id="ARBA00022679"/>
    </source>
</evidence>
<gene>
    <name evidence="12" type="ORF">SAMN05192555_1242</name>
</gene>
<dbReference type="STRING" id="48727.SAMN05192555_1242"/>
<comment type="catalytic activity">
    <reaction evidence="10 11">
        <text>L-threonyl-[protein] + FAD = FMN-L-threonyl-[protein] + AMP + H(+)</text>
        <dbReference type="Rhea" id="RHEA:36847"/>
        <dbReference type="Rhea" id="RHEA-COMP:11060"/>
        <dbReference type="Rhea" id="RHEA-COMP:11061"/>
        <dbReference type="ChEBI" id="CHEBI:15378"/>
        <dbReference type="ChEBI" id="CHEBI:30013"/>
        <dbReference type="ChEBI" id="CHEBI:57692"/>
        <dbReference type="ChEBI" id="CHEBI:74257"/>
        <dbReference type="ChEBI" id="CHEBI:456215"/>
        <dbReference type="EC" id="2.7.1.180"/>
    </reaction>
</comment>
<keyword evidence="7 11" id="KW-0479">Metal-binding</keyword>
<dbReference type="SUPFAM" id="SSF143631">
    <property type="entry name" value="ApbE-like"/>
    <property type="match status" value="1"/>
</dbReference>
<dbReference type="GO" id="GO:0005886">
    <property type="term" value="C:plasma membrane"/>
    <property type="evidence" value="ECO:0007669"/>
    <property type="project" value="UniProtKB-SubCell"/>
</dbReference>
<dbReference type="PANTHER" id="PTHR30040:SF2">
    <property type="entry name" value="FAD:PROTEIN FMN TRANSFERASE"/>
    <property type="match status" value="1"/>
</dbReference>
<dbReference type="InterPro" id="IPR003374">
    <property type="entry name" value="ApbE-like_sf"/>
</dbReference>
<dbReference type="RefSeq" id="WP_089660671.1">
    <property type="nucleotide sequence ID" value="NZ_FNGH01000024.1"/>
</dbReference>
<dbReference type="Pfam" id="PF02424">
    <property type="entry name" value="ApbE"/>
    <property type="match status" value="1"/>
</dbReference>
<organism evidence="12 13">
    <name type="scientific">Franzmannia pantelleriensis</name>
    <dbReference type="NCBI Taxonomy" id="48727"/>
    <lineage>
        <taxon>Bacteria</taxon>
        <taxon>Pseudomonadati</taxon>
        <taxon>Pseudomonadota</taxon>
        <taxon>Gammaproteobacteria</taxon>
        <taxon>Oceanospirillales</taxon>
        <taxon>Halomonadaceae</taxon>
        <taxon>Franzmannia</taxon>
    </lineage>
</organism>
<dbReference type="PANTHER" id="PTHR30040">
    <property type="entry name" value="THIAMINE BIOSYNTHESIS LIPOPROTEIN APBE"/>
    <property type="match status" value="1"/>
</dbReference>
<accession>A0A1G9WT16</accession>
<evidence type="ECO:0000256" key="3">
    <source>
        <dbReference type="ARBA" id="ARBA00011955"/>
    </source>
</evidence>
<dbReference type="EMBL" id="FNGH01000024">
    <property type="protein sequence ID" value="SDM87381.1"/>
    <property type="molecule type" value="Genomic_DNA"/>
</dbReference>
<dbReference type="AlphaFoldDB" id="A0A1G9WT16"/>
<keyword evidence="11" id="KW-0997">Cell inner membrane</keyword>
<sequence length="280" mass="30203">MIGVASRRHTGLARGPALFLSALLGLALASALAGCRDSGSQRLDVQGAALERGFHLTLYADSRASDMQALDVAIQSELVEYEQQHTAFLDRLAGLDAALPTAFGVSARPLEQAYRQLAHAWLIDSLAAWLDVRREGRYFLEVGGDVRTRGTQAGRRPWQVALEQPTQRDASQARQLTLDGQALATAGDFRDRWQGLAGSTETPAGWWLANGRERVVEVSVLADTALEAAAWAGWLLQLPPEAALSQATRRSIAAYFIVTAGTGYDVRISPAMTPHLDVGD</sequence>
<dbReference type="OrthoDB" id="6157156at2"/>
<evidence type="ECO:0000256" key="11">
    <source>
        <dbReference type="RuleBase" id="RU363002"/>
    </source>
</evidence>
<keyword evidence="8 11" id="KW-0274">FAD</keyword>
<keyword evidence="11" id="KW-0449">Lipoprotein</keyword>
<comment type="similarity">
    <text evidence="2 11">Belongs to the ApbE family.</text>
</comment>
<dbReference type="PROSITE" id="PS51257">
    <property type="entry name" value="PROKAR_LIPOPROTEIN"/>
    <property type="match status" value="1"/>
</dbReference>
<evidence type="ECO:0000313" key="12">
    <source>
        <dbReference type="EMBL" id="SDM87381.1"/>
    </source>
</evidence>
<name>A0A1G9WT16_9GAMM</name>
<evidence type="ECO:0000256" key="1">
    <source>
        <dbReference type="ARBA" id="ARBA00001946"/>
    </source>
</evidence>
<keyword evidence="11" id="KW-0472">Membrane</keyword>
<evidence type="ECO:0000256" key="2">
    <source>
        <dbReference type="ARBA" id="ARBA00008282"/>
    </source>
</evidence>
<proteinExistence type="inferred from homology"/>
<dbReference type="InterPro" id="IPR024932">
    <property type="entry name" value="ApbE"/>
</dbReference>
<comment type="function">
    <text evidence="11">Flavin transferase that catalyzes the transfer of the FMN moiety of FAD and its covalent binding to the hydroxyl group of a threonine residue in a target flavoprotein.</text>
</comment>